<dbReference type="PANTHER" id="PTHR33990">
    <property type="entry name" value="PROTEIN YJDN-RELATED"/>
    <property type="match status" value="1"/>
</dbReference>
<protein>
    <submittedName>
        <fullName evidence="2">VOC family protein</fullName>
    </submittedName>
</protein>
<dbReference type="InterPro" id="IPR028973">
    <property type="entry name" value="PhnB-like"/>
</dbReference>
<proteinExistence type="predicted"/>
<name>A0A328TTI1_9BACL</name>
<dbReference type="RefSeq" id="WP_112885183.1">
    <property type="nucleotide sequence ID" value="NZ_QLUW01000006.1"/>
</dbReference>
<reference evidence="2 3" key="1">
    <citation type="submission" date="2018-06" db="EMBL/GenBank/DDBJ databases">
        <title>Paenibacillus montanisoli sp. nov., isolated from mountain area soil.</title>
        <authorList>
            <person name="Wu M."/>
        </authorList>
    </citation>
    <scope>NUCLEOTIDE SEQUENCE [LARGE SCALE GENOMIC DNA]</scope>
    <source>
        <strain evidence="2 3">RA17</strain>
    </source>
</reference>
<evidence type="ECO:0000259" key="1">
    <source>
        <dbReference type="Pfam" id="PF00903"/>
    </source>
</evidence>
<dbReference type="OrthoDB" id="9795306at2"/>
<dbReference type="CDD" id="cd06588">
    <property type="entry name" value="PhnB_like"/>
    <property type="match status" value="1"/>
</dbReference>
<dbReference type="InterPro" id="IPR004360">
    <property type="entry name" value="Glyas_Fos-R_dOase_dom"/>
</dbReference>
<dbReference type="SUPFAM" id="SSF54593">
    <property type="entry name" value="Glyoxalase/Bleomycin resistance protein/Dihydroxybiphenyl dioxygenase"/>
    <property type="match status" value="1"/>
</dbReference>
<dbReference type="PANTHER" id="PTHR33990:SF1">
    <property type="entry name" value="PROTEIN YJDN"/>
    <property type="match status" value="1"/>
</dbReference>
<dbReference type="Pfam" id="PF00903">
    <property type="entry name" value="Glyoxalase"/>
    <property type="match status" value="1"/>
</dbReference>
<feature type="domain" description="Glyoxalase/fosfomycin resistance/dioxygenase" evidence="1">
    <location>
        <begin position="9"/>
        <end position="133"/>
    </location>
</feature>
<organism evidence="2 3">
    <name type="scientific">Paenibacillus montanisoli</name>
    <dbReference type="NCBI Taxonomy" id="2081970"/>
    <lineage>
        <taxon>Bacteria</taxon>
        <taxon>Bacillati</taxon>
        <taxon>Bacillota</taxon>
        <taxon>Bacilli</taxon>
        <taxon>Bacillales</taxon>
        <taxon>Paenibacillaceae</taxon>
        <taxon>Paenibacillus</taxon>
    </lineage>
</organism>
<keyword evidence="3" id="KW-1185">Reference proteome</keyword>
<dbReference type="Proteomes" id="UP000249260">
    <property type="component" value="Unassembled WGS sequence"/>
</dbReference>
<gene>
    <name evidence="2" type="ORF">DL346_25330</name>
</gene>
<dbReference type="Gene3D" id="3.10.180.10">
    <property type="entry name" value="2,3-Dihydroxybiphenyl 1,2-Dioxygenase, domain 1"/>
    <property type="match status" value="1"/>
</dbReference>
<comment type="caution">
    <text evidence="2">The sequence shown here is derived from an EMBL/GenBank/DDBJ whole genome shotgun (WGS) entry which is preliminary data.</text>
</comment>
<dbReference type="AlphaFoldDB" id="A0A328TTI1"/>
<dbReference type="InterPro" id="IPR029068">
    <property type="entry name" value="Glyas_Bleomycin-R_OHBP_Dase"/>
</dbReference>
<accession>A0A328TTI1</accession>
<evidence type="ECO:0000313" key="3">
    <source>
        <dbReference type="Proteomes" id="UP000249260"/>
    </source>
</evidence>
<dbReference type="EMBL" id="QLUW01000006">
    <property type="protein sequence ID" value="RAP73600.1"/>
    <property type="molecule type" value="Genomic_DNA"/>
</dbReference>
<sequence length="139" mass="15084">MITTLIPYLVMNGNASEAIDFYKEALNAEVMFVQTFGEMPHDTPLTEESKSLIGHATIKVGQTDLMLSDAFPGMPHQIGTQVTICLCTSDVSTSKQALAALEQGGQVGMPLTETHFSPGYAIVTDKFGVTWQIYTEGQH</sequence>
<evidence type="ECO:0000313" key="2">
    <source>
        <dbReference type="EMBL" id="RAP73600.1"/>
    </source>
</evidence>